<accession>K0KEM7</accession>
<sequence length="441" mass="49952">MRDMGRYPPQVSGALPVLGHLVEFIRTPVELVGRGHREVGDVFSLRLPGKRAVVLLGTERNRFFFGETDRKLSIRTAYPFFERMFSPEFYFFAGVDEYRRQREIVVPRFQGRQLDGYVEAMRDETAAFVDRLGATGEFDLTAELGPLVMRIAARCFLGPDFGSRMDRDFFAEFRRFSAGMNPAAPQRLPLPSVVRSNRARDRLRVALGGMIRERRERPAVPPDFLQTLAEAVYADGTKVPDAVLVNMILLFTWAGHETTTGHISWALVDLLGHPGHVERVRAETGELDLAGVKALAHLDNCLHETERLHPVAHLLVRQAAEPIELDGHEIPEGTMVIAAPSVSHRLPEEHARPDEFRPDRYTEGREGRLERQALIGFGGGLHRCTGVHFAYLEMKLIVATLLRHYDFELLDPDPRPVPGMHTKWPDSPCRVRYARRVRSVV</sequence>
<dbReference type="InterPro" id="IPR001128">
    <property type="entry name" value="Cyt_P450"/>
</dbReference>
<dbReference type="PANTHER" id="PTHR24304">
    <property type="entry name" value="CYTOCHROME P450 FAMILY 7"/>
    <property type="match status" value="1"/>
</dbReference>
<dbReference type="SUPFAM" id="SSF48264">
    <property type="entry name" value="Cytochrome P450"/>
    <property type="match status" value="1"/>
</dbReference>
<keyword evidence="4 5" id="KW-0408">Iron</keyword>
<comment type="similarity">
    <text evidence="1">Belongs to the cytochrome P450 family.</text>
</comment>
<evidence type="ECO:0000256" key="5">
    <source>
        <dbReference type="PIRSR" id="PIRSR602403-1"/>
    </source>
</evidence>
<comment type="cofactor">
    <cofactor evidence="5">
        <name>heme</name>
        <dbReference type="ChEBI" id="CHEBI:30413"/>
    </cofactor>
</comment>
<gene>
    <name evidence="6" type="primary">cyp51</name>
    <name evidence="6" type="ordered locus">BN6_77630</name>
</gene>
<dbReference type="PATRIC" id="fig|1179773.3.peg.7840"/>
<dbReference type="STRING" id="1179773.BN6_77630"/>
<name>K0KEM7_SACES</name>
<dbReference type="InterPro" id="IPR002403">
    <property type="entry name" value="Cyt_P450_E_grp-IV"/>
</dbReference>
<dbReference type="PRINTS" id="PR00465">
    <property type="entry name" value="EP450IV"/>
</dbReference>
<reference evidence="6 7" key="1">
    <citation type="journal article" date="2012" name="BMC Genomics">
        <title>Complete genome sequence of Saccharothrix espanaensis DSM 44229T and comparison to the other completely sequenced Pseudonocardiaceae.</title>
        <authorList>
            <person name="Strobel T."/>
            <person name="Al-Dilaimi A."/>
            <person name="Blom J."/>
            <person name="Gessner A."/>
            <person name="Kalinowski J."/>
            <person name="Luzhetska M."/>
            <person name="Puhler A."/>
            <person name="Szczepanowski R."/>
            <person name="Bechthold A."/>
            <person name="Ruckert C."/>
        </authorList>
    </citation>
    <scope>NUCLEOTIDE SEQUENCE [LARGE SCALE GENOMIC DNA]</scope>
    <source>
        <strain evidence="7">ATCC 51144 / DSM 44229 / JCM 9112 / NBRC 15066 / NRRL 15764</strain>
    </source>
</reference>
<evidence type="ECO:0000256" key="2">
    <source>
        <dbReference type="ARBA" id="ARBA00022617"/>
    </source>
</evidence>
<dbReference type="PANTHER" id="PTHR24304:SF2">
    <property type="entry name" value="24-HYDROXYCHOLESTEROL 7-ALPHA-HYDROXYLASE"/>
    <property type="match status" value="1"/>
</dbReference>
<dbReference type="AlphaFoldDB" id="K0KEM7"/>
<keyword evidence="2 5" id="KW-0349">Heme</keyword>
<dbReference type="PRINTS" id="PR00385">
    <property type="entry name" value="P450"/>
</dbReference>
<dbReference type="Proteomes" id="UP000006281">
    <property type="component" value="Chromosome"/>
</dbReference>
<dbReference type="eggNOG" id="COG2124">
    <property type="taxonomic scope" value="Bacteria"/>
</dbReference>
<keyword evidence="3 5" id="KW-0479">Metal-binding</keyword>
<dbReference type="HOGENOM" id="CLU_001570_5_1_11"/>
<dbReference type="EMBL" id="HE804045">
    <property type="protein sequence ID" value="CCH34983.1"/>
    <property type="molecule type" value="Genomic_DNA"/>
</dbReference>
<organism evidence="6 7">
    <name type="scientific">Saccharothrix espanaensis (strain ATCC 51144 / DSM 44229 / JCM 9112 / NBRC 15066 / NRRL 15764)</name>
    <dbReference type="NCBI Taxonomy" id="1179773"/>
    <lineage>
        <taxon>Bacteria</taxon>
        <taxon>Bacillati</taxon>
        <taxon>Actinomycetota</taxon>
        <taxon>Actinomycetes</taxon>
        <taxon>Pseudonocardiales</taxon>
        <taxon>Pseudonocardiaceae</taxon>
        <taxon>Saccharothrix</taxon>
    </lineage>
</organism>
<feature type="binding site" description="axial binding residue" evidence="5">
    <location>
        <position position="384"/>
    </location>
    <ligand>
        <name>heme</name>
        <dbReference type="ChEBI" id="CHEBI:30413"/>
    </ligand>
    <ligandPart>
        <name>Fe</name>
        <dbReference type="ChEBI" id="CHEBI:18248"/>
    </ligandPart>
</feature>
<evidence type="ECO:0000313" key="6">
    <source>
        <dbReference type="EMBL" id="CCH34983.1"/>
    </source>
</evidence>
<dbReference type="Pfam" id="PF00067">
    <property type="entry name" value="p450"/>
    <property type="match status" value="1"/>
</dbReference>
<dbReference type="InterPro" id="IPR050529">
    <property type="entry name" value="CYP450_sterol_14alpha_dmase"/>
</dbReference>
<keyword evidence="6" id="KW-0560">Oxidoreductase</keyword>
<evidence type="ECO:0000256" key="3">
    <source>
        <dbReference type="ARBA" id="ARBA00022723"/>
    </source>
</evidence>
<dbReference type="GO" id="GO:0020037">
    <property type="term" value="F:heme binding"/>
    <property type="evidence" value="ECO:0007669"/>
    <property type="project" value="InterPro"/>
</dbReference>
<dbReference type="GO" id="GO:0016705">
    <property type="term" value="F:oxidoreductase activity, acting on paired donors, with incorporation or reduction of molecular oxygen"/>
    <property type="evidence" value="ECO:0007669"/>
    <property type="project" value="InterPro"/>
</dbReference>
<dbReference type="EC" id="1.14.13.70" evidence="6"/>
<keyword evidence="7" id="KW-1185">Reference proteome</keyword>
<dbReference type="GO" id="GO:0004497">
    <property type="term" value="F:monooxygenase activity"/>
    <property type="evidence" value="ECO:0007669"/>
    <property type="project" value="InterPro"/>
</dbReference>
<dbReference type="KEGG" id="sesp:BN6_77630"/>
<proteinExistence type="inferred from homology"/>
<dbReference type="GO" id="GO:0005506">
    <property type="term" value="F:iron ion binding"/>
    <property type="evidence" value="ECO:0007669"/>
    <property type="project" value="InterPro"/>
</dbReference>
<evidence type="ECO:0000256" key="4">
    <source>
        <dbReference type="ARBA" id="ARBA00023004"/>
    </source>
</evidence>
<evidence type="ECO:0000313" key="7">
    <source>
        <dbReference type="Proteomes" id="UP000006281"/>
    </source>
</evidence>
<evidence type="ECO:0000256" key="1">
    <source>
        <dbReference type="ARBA" id="ARBA00010617"/>
    </source>
</evidence>
<dbReference type="Gene3D" id="1.10.630.10">
    <property type="entry name" value="Cytochrome P450"/>
    <property type="match status" value="1"/>
</dbReference>
<protein>
    <submittedName>
        <fullName evidence="6">Cytochrome P450 51</fullName>
        <ecNumber evidence="6">1.14.13.70</ecNumber>
    </submittedName>
</protein>
<dbReference type="InterPro" id="IPR036396">
    <property type="entry name" value="Cyt_P450_sf"/>
</dbReference>